<proteinExistence type="inferred from homology"/>
<dbReference type="RefSeq" id="WP_109626443.1">
    <property type="nucleotide sequence ID" value="NZ_JANKBI010000004.1"/>
</dbReference>
<feature type="transmembrane region" description="Helical" evidence="13">
    <location>
        <begin position="315"/>
        <end position="334"/>
    </location>
</feature>
<dbReference type="CDD" id="cd13138">
    <property type="entry name" value="MATE_yoeA_like"/>
    <property type="match status" value="1"/>
</dbReference>
<evidence type="ECO:0000256" key="8">
    <source>
        <dbReference type="ARBA" id="ARBA00022692"/>
    </source>
</evidence>
<evidence type="ECO:0000256" key="5">
    <source>
        <dbReference type="ARBA" id="ARBA00022448"/>
    </source>
</evidence>
<evidence type="ECO:0000256" key="7">
    <source>
        <dbReference type="ARBA" id="ARBA00022475"/>
    </source>
</evidence>
<keyword evidence="11 13" id="KW-0472">Membrane</keyword>
<evidence type="ECO:0000256" key="3">
    <source>
        <dbReference type="ARBA" id="ARBA00010199"/>
    </source>
</evidence>
<evidence type="ECO:0000256" key="6">
    <source>
        <dbReference type="ARBA" id="ARBA00022449"/>
    </source>
</evidence>
<protein>
    <recommendedName>
        <fullName evidence="4">Probable multidrug resistance protein NorM</fullName>
    </recommendedName>
    <alternativeName>
        <fullName evidence="12">Multidrug-efflux transporter</fullName>
    </alternativeName>
</protein>
<keyword evidence="9 13" id="KW-1133">Transmembrane helix</keyword>
<dbReference type="Pfam" id="PF01554">
    <property type="entry name" value="MatE"/>
    <property type="match status" value="2"/>
</dbReference>
<evidence type="ECO:0000256" key="10">
    <source>
        <dbReference type="ARBA" id="ARBA00023065"/>
    </source>
</evidence>
<sequence length="444" mass="48239">MIKDMTEGKPSRILWAFSIPMLISVMFQQIYNIADSMIAGKFVGEGALAAVGASYPITMIFMAIAMGCNIGCSVVISQLFGARKYGEMKTAITTTFFSCGALSILLTLLGLLFCHPMLEMIRTPDNIFSDAALYLNIYIGGLAFLFLYNICTGIFTALGDSRTPLYFLIGSSIGNIILDLVFVIFLKMGVAGVAWATFIAQGISCILSAVTLTSRVRSVRTQEKPALFSLAMLGKISWIAVPSILQQSFISVGNIFIQFLVNGFGSAAIAGYSAAVKLNTFSITSITTLANGLSSFTAQNIGAGKLERVRKGFRSSIVMLACVVLPFFIVYFFFDEHMLMLFMNKESDVAIGIGREFLRIVSPFYIIVGFKLMADGVLRGAGSMKCFMIATFTDLLLRVILAFAFSGSFGTTGIWMAWPVGWSLAAVLSVAFYMKGVWKEGMRA</sequence>
<keyword evidence="15" id="KW-1185">Reference proteome</keyword>
<feature type="transmembrane region" description="Helical" evidence="13">
    <location>
        <begin position="415"/>
        <end position="434"/>
    </location>
</feature>
<keyword evidence="8 13" id="KW-0812">Transmembrane</keyword>
<evidence type="ECO:0000256" key="4">
    <source>
        <dbReference type="ARBA" id="ARBA00020268"/>
    </source>
</evidence>
<dbReference type="InterPro" id="IPR002528">
    <property type="entry name" value="MATE_fam"/>
</dbReference>
<feature type="transmembrane region" description="Helical" evidence="13">
    <location>
        <begin position="357"/>
        <end position="374"/>
    </location>
</feature>
<dbReference type="PIRSF" id="PIRSF006603">
    <property type="entry name" value="DinF"/>
    <property type="match status" value="1"/>
</dbReference>
<keyword evidence="6" id="KW-0050">Antiport</keyword>
<organism evidence="14 15">
    <name type="scientific">Murimonas intestini</name>
    <dbReference type="NCBI Taxonomy" id="1337051"/>
    <lineage>
        <taxon>Bacteria</taxon>
        <taxon>Bacillati</taxon>
        <taxon>Bacillota</taxon>
        <taxon>Clostridia</taxon>
        <taxon>Lachnospirales</taxon>
        <taxon>Lachnospiraceae</taxon>
        <taxon>Murimonas</taxon>
    </lineage>
</organism>
<evidence type="ECO:0000313" key="14">
    <source>
        <dbReference type="EMBL" id="PWJ75499.1"/>
    </source>
</evidence>
<comment type="subcellular location">
    <subcellularLocation>
        <location evidence="2">Cell membrane</location>
        <topology evidence="2">Multi-pass membrane protein</topology>
    </subcellularLocation>
</comment>
<feature type="transmembrane region" description="Helical" evidence="13">
    <location>
        <begin position="12"/>
        <end position="34"/>
    </location>
</feature>
<dbReference type="NCBIfam" id="TIGR00797">
    <property type="entry name" value="matE"/>
    <property type="match status" value="1"/>
</dbReference>
<dbReference type="GO" id="GO:0015297">
    <property type="term" value="F:antiporter activity"/>
    <property type="evidence" value="ECO:0007669"/>
    <property type="project" value="UniProtKB-KW"/>
</dbReference>
<feature type="transmembrane region" description="Helical" evidence="13">
    <location>
        <begin position="386"/>
        <end position="409"/>
    </location>
</feature>
<comment type="caution">
    <text evidence="14">The sequence shown here is derived from an EMBL/GenBank/DDBJ whole genome shotgun (WGS) entry which is preliminary data.</text>
</comment>
<dbReference type="InterPro" id="IPR048279">
    <property type="entry name" value="MdtK-like"/>
</dbReference>
<dbReference type="EMBL" id="QGGY01000006">
    <property type="protein sequence ID" value="PWJ75499.1"/>
    <property type="molecule type" value="Genomic_DNA"/>
</dbReference>
<evidence type="ECO:0000256" key="2">
    <source>
        <dbReference type="ARBA" id="ARBA00004651"/>
    </source>
</evidence>
<comment type="similarity">
    <text evidence="3">Belongs to the multi antimicrobial extrusion (MATE) (TC 2.A.66.1) family.</text>
</comment>
<feature type="transmembrane region" description="Helical" evidence="13">
    <location>
        <begin position="133"/>
        <end position="158"/>
    </location>
</feature>
<feature type="transmembrane region" description="Helical" evidence="13">
    <location>
        <begin position="255"/>
        <end position="275"/>
    </location>
</feature>
<keyword evidence="10" id="KW-0406">Ion transport</keyword>
<dbReference type="PANTHER" id="PTHR43298">
    <property type="entry name" value="MULTIDRUG RESISTANCE PROTEIN NORM-RELATED"/>
    <property type="match status" value="1"/>
</dbReference>
<dbReference type="GO" id="GO:0006811">
    <property type="term" value="P:monoatomic ion transport"/>
    <property type="evidence" value="ECO:0007669"/>
    <property type="project" value="UniProtKB-KW"/>
</dbReference>
<dbReference type="InterPro" id="IPR050222">
    <property type="entry name" value="MATE_MdtK"/>
</dbReference>
<feature type="transmembrane region" description="Helical" evidence="13">
    <location>
        <begin position="54"/>
        <end position="80"/>
    </location>
</feature>
<evidence type="ECO:0000313" key="15">
    <source>
        <dbReference type="Proteomes" id="UP000245412"/>
    </source>
</evidence>
<keyword evidence="5" id="KW-0813">Transport</keyword>
<evidence type="ECO:0000256" key="1">
    <source>
        <dbReference type="ARBA" id="ARBA00003408"/>
    </source>
</evidence>
<evidence type="ECO:0000256" key="13">
    <source>
        <dbReference type="SAM" id="Phobius"/>
    </source>
</evidence>
<feature type="transmembrane region" description="Helical" evidence="13">
    <location>
        <begin position="92"/>
        <end position="113"/>
    </location>
</feature>
<dbReference type="GO" id="GO:0005886">
    <property type="term" value="C:plasma membrane"/>
    <property type="evidence" value="ECO:0007669"/>
    <property type="project" value="UniProtKB-SubCell"/>
</dbReference>
<evidence type="ECO:0000256" key="12">
    <source>
        <dbReference type="ARBA" id="ARBA00031636"/>
    </source>
</evidence>
<gene>
    <name evidence="14" type="ORF">C7383_10669</name>
</gene>
<feature type="transmembrane region" description="Helical" evidence="13">
    <location>
        <begin position="226"/>
        <end position="249"/>
    </location>
</feature>
<feature type="transmembrane region" description="Helical" evidence="13">
    <location>
        <begin position="165"/>
        <end position="186"/>
    </location>
</feature>
<comment type="function">
    <text evidence="1">Multidrug efflux pump.</text>
</comment>
<evidence type="ECO:0000256" key="11">
    <source>
        <dbReference type="ARBA" id="ARBA00023136"/>
    </source>
</evidence>
<dbReference type="GO" id="GO:0042910">
    <property type="term" value="F:xenobiotic transmembrane transporter activity"/>
    <property type="evidence" value="ECO:0007669"/>
    <property type="project" value="InterPro"/>
</dbReference>
<feature type="transmembrane region" description="Helical" evidence="13">
    <location>
        <begin position="192"/>
        <end position="214"/>
    </location>
</feature>
<accession>A0AB73T3X4</accession>
<dbReference type="PANTHER" id="PTHR43298:SF2">
    <property type="entry name" value="FMN_FAD EXPORTER YEEO-RELATED"/>
    <property type="match status" value="1"/>
</dbReference>
<reference evidence="14 15" key="1">
    <citation type="submission" date="2018-05" db="EMBL/GenBank/DDBJ databases">
        <authorList>
            <person name="Goeker M."/>
            <person name="Huntemann M."/>
            <person name="Clum A."/>
            <person name="Pillay M."/>
            <person name="Palaniappan K."/>
            <person name="Varghese N."/>
            <person name="Mikhailova N."/>
            <person name="Stamatis D."/>
            <person name="Reddy T."/>
            <person name="Daum C."/>
            <person name="Shapiro N."/>
            <person name="Ivanova N."/>
            <person name="Kyrpides N."/>
            <person name="Woyke T."/>
        </authorList>
    </citation>
    <scope>NUCLEOTIDE SEQUENCE [LARGE SCALE GENOMIC DNA]</scope>
    <source>
        <strain evidence="14 15">DSM 26524</strain>
    </source>
</reference>
<dbReference type="Proteomes" id="UP000245412">
    <property type="component" value="Unassembled WGS sequence"/>
</dbReference>
<dbReference type="AlphaFoldDB" id="A0AB73T3X4"/>
<keyword evidence="7" id="KW-1003">Cell membrane</keyword>
<evidence type="ECO:0000256" key="9">
    <source>
        <dbReference type="ARBA" id="ARBA00022989"/>
    </source>
</evidence>
<name>A0AB73T3X4_9FIRM</name>